<dbReference type="SUPFAM" id="SSF53448">
    <property type="entry name" value="Nucleotide-diphospho-sugar transferases"/>
    <property type="match status" value="1"/>
</dbReference>
<dbReference type="HAMAP" id="MF_00108">
    <property type="entry name" value="IspD"/>
    <property type="match status" value="1"/>
</dbReference>
<dbReference type="InterPro" id="IPR029044">
    <property type="entry name" value="Nucleotide-diphossugar_trans"/>
</dbReference>
<proteinExistence type="inferred from homology"/>
<name>A0A1H5V294_XYLRU</name>
<dbReference type="NCBIfam" id="TIGR00453">
    <property type="entry name" value="ispD"/>
    <property type="match status" value="1"/>
</dbReference>
<dbReference type="Gene3D" id="3.90.550.10">
    <property type="entry name" value="Spore Coat Polysaccharide Biosynthesis Protein SpsA, Chain A"/>
    <property type="match status" value="1"/>
</dbReference>
<comment type="function">
    <text evidence="3">Catalyzes the formation of 4-diphosphocytidyl-2-C-methyl-D-erythritol from CTP and 2-C-methyl-D-erythritol 4-phosphate (MEP).</text>
</comment>
<dbReference type="InterPro" id="IPR050088">
    <property type="entry name" value="IspD/TarI_cytidylyltransf_bact"/>
</dbReference>
<dbReference type="GO" id="GO:0019288">
    <property type="term" value="P:isopentenyl diphosphate biosynthetic process, methylerythritol 4-phosphate pathway"/>
    <property type="evidence" value="ECO:0007669"/>
    <property type="project" value="UniProtKB-UniRule"/>
</dbReference>
<evidence type="ECO:0000256" key="1">
    <source>
        <dbReference type="ARBA" id="ARBA00022679"/>
    </source>
</evidence>
<gene>
    <name evidence="3" type="primary">ispD</name>
    <name evidence="4" type="ORF">SAMN05216354_1691</name>
</gene>
<keyword evidence="2 3" id="KW-0548">Nucleotidyltransferase</keyword>
<evidence type="ECO:0000313" key="5">
    <source>
        <dbReference type="Proteomes" id="UP000236735"/>
    </source>
</evidence>
<dbReference type="RefSeq" id="WP_103915665.1">
    <property type="nucleotide sequence ID" value="NZ_FNUV01000004.1"/>
</dbReference>
<evidence type="ECO:0000256" key="3">
    <source>
        <dbReference type="HAMAP-Rule" id="MF_00108"/>
    </source>
</evidence>
<dbReference type="GO" id="GO:0050518">
    <property type="term" value="F:2-C-methyl-D-erythritol 4-phosphate cytidylyltransferase activity"/>
    <property type="evidence" value="ECO:0007669"/>
    <property type="project" value="UniProtKB-UniRule"/>
</dbReference>
<feature type="site" description="Positions MEP for the nucleophilic attack" evidence="3">
    <location>
        <position position="152"/>
    </location>
</feature>
<sequence>MDYVIIVAGGKGLRMGSDIPKQFLPVGGKPVLMRTLERFRAYSADLCIILVLPKAQQDYWHELCKKYAFNVDYLLADGGQTRFHSVQNGLALVPNDAQGVVGVHDGVRPFPDIDVIRKCYETARKKKAVIPVIPVVETIRQLSCNSSRTVPRDEFRLVQTPQTFDIQLLKAANQQPYNDGFTDDASVVESYGQEITLVEGNRENIKITTPYDLKIAEVLI</sequence>
<comment type="similarity">
    <text evidence="3">Belongs to the IspD/TarI cytidylyltransferase family. IspD subfamily.</text>
</comment>
<dbReference type="EMBL" id="FNUV01000004">
    <property type="protein sequence ID" value="SEF81260.1"/>
    <property type="molecule type" value="Genomic_DNA"/>
</dbReference>
<organism evidence="4 5">
    <name type="scientific">Xylanibacter ruminicola</name>
    <name type="common">Prevotella ruminicola</name>
    <dbReference type="NCBI Taxonomy" id="839"/>
    <lineage>
        <taxon>Bacteria</taxon>
        <taxon>Pseudomonadati</taxon>
        <taxon>Bacteroidota</taxon>
        <taxon>Bacteroidia</taxon>
        <taxon>Bacteroidales</taxon>
        <taxon>Prevotellaceae</taxon>
        <taxon>Xylanibacter</taxon>
    </lineage>
</organism>
<evidence type="ECO:0000313" key="4">
    <source>
        <dbReference type="EMBL" id="SEF81260.1"/>
    </source>
</evidence>
<dbReference type="PANTHER" id="PTHR32125">
    <property type="entry name" value="2-C-METHYL-D-ERYTHRITOL 4-PHOSPHATE CYTIDYLYLTRANSFERASE, CHLOROPLASTIC"/>
    <property type="match status" value="1"/>
</dbReference>
<keyword evidence="3" id="KW-0414">Isoprene biosynthesis</keyword>
<feature type="site" description="Transition state stabilizer" evidence="3">
    <location>
        <position position="21"/>
    </location>
</feature>
<reference evidence="4 5" key="1">
    <citation type="submission" date="2016-10" db="EMBL/GenBank/DDBJ databases">
        <authorList>
            <person name="de Groot N.N."/>
        </authorList>
    </citation>
    <scope>NUCLEOTIDE SEQUENCE [LARGE SCALE GENOMIC DNA]</scope>
    <source>
        <strain evidence="4 5">AR32</strain>
    </source>
</reference>
<dbReference type="AlphaFoldDB" id="A0A1H5V294"/>
<keyword evidence="1 3" id="KW-0808">Transferase</keyword>
<feature type="site" description="Positions MEP for the nucleophilic attack" evidence="3">
    <location>
        <position position="206"/>
    </location>
</feature>
<dbReference type="NCBIfam" id="NF001186">
    <property type="entry name" value="PRK00155.2-3"/>
    <property type="match status" value="1"/>
</dbReference>
<dbReference type="UniPathway" id="UPA00056">
    <property type="reaction ID" value="UER00093"/>
</dbReference>
<dbReference type="FunFam" id="3.90.550.10:FF:000003">
    <property type="entry name" value="2-C-methyl-D-erythritol 4-phosphate cytidylyltransferase"/>
    <property type="match status" value="1"/>
</dbReference>
<evidence type="ECO:0000256" key="2">
    <source>
        <dbReference type="ARBA" id="ARBA00022695"/>
    </source>
</evidence>
<dbReference type="InterPro" id="IPR001228">
    <property type="entry name" value="IspD"/>
</dbReference>
<accession>A0A1H5V294</accession>
<dbReference type="Proteomes" id="UP000236735">
    <property type="component" value="Unassembled WGS sequence"/>
</dbReference>
<dbReference type="InterPro" id="IPR034683">
    <property type="entry name" value="IspD/TarI"/>
</dbReference>
<dbReference type="EC" id="2.7.7.60" evidence="3"/>
<dbReference type="CDD" id="cd02516">
    <property type="entry name" value="CDP-ME_synthetase"/>
    <property type="match status" value="1"/>
</dbReference>
<protein>
    <recommendedName>
        <fullName evidence="3">2-C-methyl-D-erythritol 4-phosphate cytidylyltransferase</fullName>
        <ecNumber evidence="3">2.7.7.60</ecNumber>
    </recommendedName>
    <alternativeName>
        <fullName evidence="3">4-diphosphocytidyl-2C-methyl-D-erythritol synthase</fullName>
    </alternativeName>
    <alternativeName>
        <fullName evidence="3">MEP cytidylyltransferase</fullName>
        <shortName evidence="3">MCT</shortName>
    </alternativeName>
</protein>
<dbReference type="PANTHER" id="PTHR32125:SF4">
    <property type="entry name" value="2-C-METHYL-D-ERYTHRITOL 4-PHOSPHATE CYTIDYLYLTRANSFERASE, CHLOROPLASTIC"/>
    <property type="match status" value="1"/>
</dbReference>
<comment type="catalytic activity">
    <reaction evidence="3">
        <text>2-C-methyl-D-erythritol 4-phosphate + CTP + H(+) = 4-CDP-2-C-methyl-D-erythritol + diphosphate</text>
        <dbReference type="Rhea" id="RHEA:13429"/>
        <dbReference type="ChEBI" id="CHEBI:15378"/>
        <dbReference type="ChEBI" id="CHEBI:33019"/>
        <dbReference type="ChEBI" id="CHEBI:37563"/>
        <dbReference type="ChEBI" id="CHEBI:57823"/>
        <dbReference type="ChEBI" id="CHEBI:58262"/>
        <dbReference type="EC" id="2.7.7.60"/>
    </reaction>
</comment>
<feature type="site" description="Transition state stabilizer" evidence="3">
    <location>
        <position position="14"/>
    </location>
</feature>
<comment type="pathway">
    <text evidence="3">Isoprenoid biosynthesis; isopentenyl diphosphate biosynthesis via DXP pathway; isopentenyl diphosphate from 1-deoxy-D-xylulose 5-phosphate: step 2/6.</text>
</comment>
<dbReference type="Pfam" id="PF01128">
    <property type="entry name" value="IspD"/>
    <property type="match status" value="1"/>
</dbReference>